<evidence type="ECO:0000259" key="2">
    <source>
        <dbReference type="Pfam" id="PF11740"/>
    </source>
</evidence>
<accession>A0A1Q8TCI7</accession>
<feature type="region of interest" description="Disordered" evidence="1">
    <location>
        <begin position="172"/>
        <end position="206"/>
    </location>
</feature>
<evidence type="ECO:0000256" key="1">
    <source>
        <dbReference type="SAM" id="MobiDB-lite"/>
    </source>
</evidence>
<dbReference type="InterPro" id="IPR021104">
    <property type="entry name" value="KfrA_DNA-bd_N"/>
</dbReference>
<feature type="compositionally biased region" description="Basic and acidic residues" evidence="1">
    <location>
        <begin position="252"/>
        <end position="278"/>
    </location>
</feature>
<protein>
    <recommendedName>
        <fullName evidence="2">KfrA N-terminal DNA-binding domain-containing protein</fullName>
    </recommendedName>
</protein>
<comment type="caution">
    <text evidence="3">The sequence shown here is derived from an EMBL/GenBank/DDBJ whole genome shotgun (WGS) entry which is preliminary data.</text>
</comment>
<dbReference type="Proteomes" id="UP000186806">
    <property type="component" value="Unassembled WGS sequence"/>
</dbReference>
<feature type="compositionally biased region" description="Polar residues" evidence="1">
    <location>
        <begin position="279"/>
        <end position="288"/>
    </location>
</feature>
<dbReference type="RefSeq" id="WP_075369274.1">
    <property type="nucleotide sequence ID" value="NZ_MSDQ01000024.1"/>
</dbReference>
<keyword evidence="4" id="KW-1185">Reference proteome</keyword>
<evidence type="ECO:0000313" key="4">
    <source>
        <dbReference type="Proteomes" id="UP000186806"/>
    </source>
</evidence>
<evidence type="ECO:0000313" key="3">
    <source>
        <dbReference type="EMBL" id="OLO11386.1"/>
    </source>
</evidence>
<proteinExistence type="predicted"/>
<organism evidence="3 4">
    <name type="scientific">Chromohalobacter japonicus</name>
    <dbReference type="NCBI Taxonomy" id="223900"/>
    <lineage>
        <taxon>Bacteria</taxon>
        <taxon>Pseudomonadati</taxon>
        <taxon>Pseudomonadota</taxon>
        <taxon>Gammaproteobacteria</taxon>
        <taxon>Oceanospirillales</taxon>
        <taxon>Halomonadaceae</taxon>
        <taxon>Chromohalobacter</taxon>
    </lineage>
</organism>
<dbReference type="Pfam" id="PF11740">
    <property type="entry name" value="KfrA_N"/>
    <property type="match status" value="1"/>
</dbReference>
<feature type="region of interest" description="Disordered" evidence="1">
    <location>
        <begin position="252"/>
        <end position="298"/>
    </location>
</feature>
<reference evidence="3 4" key="1">
    <citation type="submission" date="2016-12" db="EMBL/GenBank/DDBJ databases">
        <title>Draft genome sequences of strains Salinicola socius SMB35, Salinicola sp. MH3R3-1 and Chromohalobacter sp. SMB17 from the Verkhnekamsk potash mining region of Russia.</title>
        <authorList>
            <person name="Mavrodi D.V."/>
            <person name="Olsson B.E."/>
            <person name="Korsakova E.S."/>
            <person name="Pyankova A."/>
            <person name="Mavrodi O.V."/>
            <person name="Plotnikova E.G."/>
        </authorList>
    </citation>
    <scope>NUCLEOTIDE SEQUENCE [LARGE SCALE GENOMIC DNA]</scope>
    <source>
        <strain evidence="3 4">SMB17</strain>
    </source>
</reference>
<feature type="compositionally biased region" description="Basic and acidic residues" evidence="1">
    <location>
        <begin position="289"/>
        <end position="298"/>
    </location>
</feature>
<dbReference type="STRING" id="223900.GCA_000821045_01028"/>
<gene>
    <name evidence="3" type="ORF">BTW10_09865</name>
</gene>
<feature type="domain" description="KfrA N-terminal DNA-binding" evidence="2">
    <location>
        <begin position="7"/>
        <end position="119"/>
    </location>
</feature>
<sequence>MARNGIQYEDVQHAIDTLLRQNDAPTVQKVRDILGTGSFTTISDHLREWRLRRERNRDVTSSETPPEALQAWMTDLWEKAQALAAESLAHYRQESDQRVEEAQAEAQAAARKAADAEERLAALNTHFEQAQARLEEKTMQLANAQSELQAAHQQETQQARRVQQLDEECQKHQRHLETARSEHRDAMTELSREHQTQLKQEEQRHEAAEARLMGLLDDARQERQNVEKQAQKRTTSLEQKFERVQAELAEQRRQYTTLEEKTRSETSQRQALESKLRESQGQLQQTQSDNRRAERELEQQHAINRELREKLARLPLPPFVV</sequence>
<dbReference type="AlphaFoldDB" id="A0A1Q8TCI7"/>
<name>A0A1Q8TCI7_9GAMM</name>
<dbReference type="EMBL" id="MSDQ01000024">
    <property type="protein sequence ID" value="OLO11386.1"/>
    <property type="molecule type" value="Genomic_DNA"/>
</dbReference>